<dbReference type="GO" id="GO:0016491">
    <property type="term" value="F:oxidoreductase activity"/>
    <property type="evidence" value="ECO:0007669"/>
    <property type="project" value="UniProtKB-KW"/>
</dbReference>
<comment type="similarity">
    <text evidence="3">Belongs to the xanthine dehydrogenase family.</text>
</comment>
<keyword evidence="8" id="KW-0411">Iron-sulfur</keyword>
<evidence type="ECO:0000313" key="13">
    <source>
        <dbReference type="Proteomes" id="UP000192708"/>
    </source>
</evidence>
<comment type="cofactor">
    <cofactor evidence="1">
        <name>Mo-molybdopterin</name>
        <dbReference type="ChEBI" id="CHEBI:71302"/>
    </cofactor>
</comment>
<dbReference type="InterPro" id="IPR037165">
    <property type="entry name" value="AldOxase/xan_DH_Mopterin-bd_sf"/>
</dbReference>
<dbReference type="GO" id="GO:0005506">
    <property type="term" value="F:iron ion binding"/>
    <property type="evidence" value="ECO:0007669"/>
    <property type="project" value="InterPro"/>
</dbReference>
<evidence type="ECO:0000256" key="9">
    <source>
        <dbReference type="ARBA" id="ARBA00034078"/>
    </source>
</evidence>
<organism evidence="12 13">
    <name type="scientific">Polynucleobacter kasalickyi</name>
    <dbReference type="NCBI Taxonomy" id="1938817"/>
    <lineage>
        <taxon>Bacteria</taxon>
        <taxon>Pseudomonadati</taxon>
        <taxon>Pseudomonadota</taxon>
        <taxon>Betaproteobacteria</taxon>
        <taxon>Burkholderiales</taxon>
        <taxon>Burkholderiaceae</taxon>
        <taxon>Polynucleobacter</taxon>
    </lineage>
</organism>
<dbReference type="Gene3D" id="3.30.365.10">
    <property type="entry name" value="Aldehyde oxidase/xanthine dehydrogenase, molybdopterin binding domain"/>
    <property type="match status" value="4"/>
</dbReference>
<comment type="cofactor">
    <cofactor evidence="9">
        <name>[2Fe-2S] cluster</name>
        <dbReference type="ChEBI" id="CHEBI:190135"/>
    </cofactor>
</comment>
<dbReference type="PANTHER" id="PTHR45444">
    <property type="entry name" value="XANTHINE DEHYDROGENASE"/>
    <property type="match status" value="1"/>
</dbReference>
<dbReference type="InterPro" id="IPR014309">
    <property type="entry name" value="Xanthine_DH_Mopterin-bd_su"/>
</dbReference>
<comment type="cofactor">
    <cofactor evidence="2">
        <name>FAD</name>
        <dbReference type="ChEBI" id="CHEBI:57692"/>
    </cofactor>
</comment>
<dbReference type="GO" id="GO:0030151">
    <property type="term" value="F:molybdenum ion binding"/>
    <property type="evidence" value="ECO:0007669"/>
    <property type="project" value="InterPro"/>
</dbReference>
<evidence type="ECO:0000256" key="2">
    <source>
        <dbReference type="ARBA" id="ARBA00001974"/>
    </source>
</evidence>
<proteinExistence type="inferred from homology"/>
<protein>
    <submittedName>
        <fullName evidence="12">Xanthine dehydrogenase, molybdenum binding subunit apoprotein</fullName>
    </submittedName>
</protein>
<dbReference type="SUPFAM" id="SSF56003">
    <property type="entry name" value="Molybdenum cofactor-binding domain"/>
    <property type="match status" value="1"/>
</dbReference>
<dbReference type="AlphaFoldDB" id="A0A1W2BBJ7"/>
<evidence type="ECO:0000256" key="10">
    <source>
        <dbReference type="ARBA" id="ARBA00053029"/>
    </source>
</evidence>
<dbReference type="InterPro" id="IPR008274">
    <property type="entry name" value="AldOxase/xan_DH_MoCoBD1"/>
</dbReference>
<keyword evidence="13" id="KW-1185">Reference proteome</keyword>
<dbReference type="FunFam" id="3.30.365.10:FF:000001">
    <property type="entry name" value="Xanthine dehydrogenase oxidase"/>
    <property type="match status" value="1"/>
</dbReference>
<keyword evidence="4" id="KW-0001">2Fe-2S</keyword>
<dbReference type="Proteomes" id="UP000192708">
    <property type="component" value="Unassembled WGS sequence"/>
</dbReference>
<evidence type="ECO:0000259" key="11">
    <source>
        <dbReference type="SMART" id="SM01008"/>
    </source>
</evidence>
<evidence type="ECO:0000256" key="8">
    <source>
        <dbReference type="ARBA" id="ARBA00023014"/>
    </source>
</evidence>
<dbReference type="InterPro" id="IPR036856">
    <property type="entry name" value="Ald_Oxase/Xan_DH_a/b_sf"/>
</dbReference>
<evidence type="ECO:0000313" key="12">
    <source>
        <dbReference type="EMBL" id="SMC70403.1"/>
    </source>
</evidence>
<feature type="domain" description="Aldehyde oxidase/xanthine dehydrogenase a/b hammerhead" evidence="11">
    <location>
        <begin position="25"/>
        <end position="132"/>
    </location>
</feature>
<evidence type="ECO:0000256" key="6">
    <source>
        <dbReference type="ARBA" id="ARBA00023002"/>
    </source>
</evidence>
<evidence type="ECO:0000256" key="7">
    <source>
        <dbReference type="ARBA" id="ARBA00023004"/>
    </source>
</evidence>
<name>A0A1W2BBJ7_9BURK</name>
<dbReference type="PANTHER" id="PTHR45444:SF3">
    <property type="entry name" value="XANTHINE DEHYDROGENASE"/>
    <property type="match status" value="1"/>
</dbReference>
<dbReference type="Gene3D" id="3.90.1170.50">
    <property type="entry name" value="Aldehyde oxidase/xanthine dehydrogenase, a/b hammerhead"/>
    <property type="match status" value="1"/>
</dbReference>
<dbReference type="NCBIfam" id="TIGR02965">
    <property type="entry name" value="xanthine_xdhB"/>
    <property type="match status" value="1"/>
</dbReference>
<dbReference type="SMART" id="SM01008">
    <property type="entry name" value="Ald_Xan_dh_C"/>
    <property type="match status" value="1"/>
</dbReference>
<dbReference type="Pfam" id="PF02738">
    <property type="entry name" value="MoCoBD_1"/>
    <property type="match status" value="1"/>
</dbReference>
<evidence type="ECO:0000256" key="5">
    <source>
        <dbReference type="ARBA" id="ARBA00022723"/>
    </source>
</evidence>
<keyword evidence="5" id="KW-0479">Metal-binding</keyword>
<dbReference type="Pfam" id="PF01315">
    <property type="entry name" value="Ald_Xan_dh_C"/>
    <property type="match status" value="1"/>
</dbReference>
<reference evidence="12 13" key="1">
    <citation type="submission" date="2017-04" db="EMBL/GenBank/DDBJ databases">
        <authorList>
            <person name="Afonso C.L."/>
            <person name="Miller P.J."/>
            <person name="Scott M.A."/>
            <person name="Spackman E."/>
            <person name="Goraichik I."/>
            <person name="Dimitrov K.M."/>
            <person name="Suarez D.L."/>
            <person name="Swayne D.E."/>
        </authorList>
    </citation>
    <scope>NUCLEOTIDE SEQUENCE [LARGE SCALE GENOMIC DNA]</scope>
    <source>
        <strain evidence="12 13">VK13</strain>
    </source>
</reference>
<dbReference type="SUPFAM" id="SSF54665">
    <property type="entry name" value="CO dehydrogenase molybdoprotein N-domain-like"/>
    <property type="match status" value="1"/>
</dbReference>
<dbReference type="InterPro" id="IPR016208">
    <property type="entry name" value="Ald_Oxase/xanthine_DH-like"/>
</dbReference>
<accession>A0A1W2BBJ7</accession>
<dbReference type="EMBL" id="FWXJ01000012">
    <property type="protein sequence ID" value="SMC70403.1"/>
    <property type="molecule type" value="Genomic_DNA"/>
</dbReference>
<dbReference type="InterPro" id="IPR000674">
    <property type="entry name" value="Ald_Oxase/Xan_DH_a/b"/>
</dbReference>
<gene>
    <name evidence="12" type="ORF">SAMN06296008_11242</name>
</gene>
<dbReference type="FunFam" id="3.30.365.10:FF:000002">
    <property type="entry name" value="Xanthine dehydrogenase oxidase"/>
    <property type="match status" value="1"/>
</dbReference>
<dbReference type="GO" id="GO:0051537">
    <property type="term" value="F:2 iron, 2 sulfur cluster binding"/>
    <property type="evidence" value="ECO:0007669"/>
    <property type="project" value="UniProtKB-KW"/>
</dbReference>
<dbReference type="STRING" id="1938817.SAMN06296008_11242"/>
<evidence type="ECO:0000256" key="3">
    <source>
        <dbReference type="ARBA" id="ARBA00006849"/>
    </source>
</evidence>
<sequence>MNKEAKTVSTMGKQIEHESAHLHVSGNAQYIDDMALPVNALHVALGVSSVARGKILELDLCKVKEYPGVVTVLTSADIPGENNFGCAVKDDPIFPESQIDFYGQPLFAVVASSHLIAKQAAKLARVQVEEEIPIFDIREAIEKSNFVLPPVAMEKGNVEEGFASATHRLKNSIKLGGQEHFYLEGNIAYAIPMEDGELTIYSSSQHPSEVQHLVSHALNLPAAMIRVECKRLGGGFGGKESQPAWFAIIAALAAKKTKFPVKLRIDREMDMTITGKRHDFEMDYEVGFDATGKILSFDVMMASRCGFSADLSGPVNDRALFHLDNCYFIPNLRAISYRCKTNTVSNTAFRGFGGPQGMYCIEYAIEDIADFLKVDPLEIRKKNFYQKNMLTHFDMPVEDIIIDDLVSQLVASSQYVERRQKIEKFNQHNKHFKRGISLTPVKFGISFTATHFNQAGALIHIYTDGSILVNHGGLEMGQGLNTKIRQIVANEFQVDFSVVKMSATDTSKIPNTSATAASSGTDLNGMASQNAAQILITRMKEFLANKYQLSVSDIVLKNNQVHLGDQTISFEKAVQECYVGRISLSATGFYATPKIHYDSKTRKGRPFFYFSYGAAVSEVVVDTLTGEMKLLQVDILHDVGQSINPAIDKGQIEGGFLQGLGWLTSEELWWNPKGKLMTNSPSTYKIPTAFDWPKEGKINLYASSGNIENTIYKSKAVGEPPLMLAFSAFHAIKHAIRGQVGQEGILHLVAPATPESILNALNTPFGLV</sequence>
<evidence type="ECO:0000256" key="4">
    <source>
        <dbReference type="ARBA" id="ARBA00022714"/>
    </source>
</evidence>
<dbReference type="InterPro" id="IPR046867">
    <property type="entry name" value="AldOxase/xan_DH_MoCoBD2"/>
</dbReference>
<evidence type="ECO:0000256" key="1">
    <source>
        <dbReference type="ARBA" id="ARBA00001924"/>
    </source>
</evidence>
<comment type="cofactor">
    <cofactor evidence="10">
        <name>Mo-molybdopterin cytosine dinucleotide</name>
        <dbReference type="ChEBI" id="CHEBI:71308"/>
    </cofactor>
</comment>
<dbReference type="Pfam" id="PF20256">
    <property type="entry name" value="MoCoBD_2"/>
    <property type="match status" value="1"/>
</dbReference>
<keyword evidence="7" id="KW-0408">Iron</keyword>
<keyword evidence="6" id="KW-0560">Oxidoreductase</keyword>